<protein>
    <submittedName>
        <fullName evidence="2">Uncharacterized protein</fullName>
    </submittedName>
</protein>
<dbReference type="RefSeq" id="WP_121901975.1">
    <property type="nucleotide sequence ID" value="NZ_REFW01000003.1"/>
</dbReference>
<sequence length="165" mass="17782">MRWIPWPLVALLLVGCVSRPAPEPATLVTGPPPWAAPRDAVSYIRAAGLPELPLDSETDPFILTIEVFVDGEPVPLAPFIGIDRLRALQAPVHTHEASGDVWLEGEGNRDVTLGQFFTLWGVRFDDQCLGSACEGLDVLADGAAVTDPASLILRDHNLVEVRAQS</sequence>
<proteinExistence type="predicted"/>
<feature type="signal peptide" evidence="1">
    <location>
        <begin position="1"/>
        <end position="21"/>
    </location>
</feature>
<dbReference type="Proteomes" id="UP000275256">
    <property type="component" value="Unassembled WGS sequence"/>
</dbReference>
<comment type="caution">
    <text evidence="2">The sequence shown here is derived from an EMBL/GenBank/DDBJ whole genome shotgun (WGS) entry which is preliminary data.</text>
</comment>
<evidence type="ECO:0000313" key="3">
    <source>
        <dbReference type="Proteomes" id="UP000275256"/>
    </source>
</evidence>
<keyword evidence="1" id="KW-0732">Signal</keyword>
<keyword evidence="3" id="KW-1185">Reference proteome</keyword>
<evidence type="ECO:0000256" key="1">
    <source>
        <dbReference type="SAM" id="SignalP"/>
    </source>
</evidence>
<dbReference type="PROSITE" id="PS51257">
    <property type="entry name" value="PROKAR_LIPOPROTEIN"/>
    <property type="match status" value="1"/>
</dbReference>
<feature type="chain" id="PRO_5039303213" evidence="1">
    <location>
        <begin position="22"/>
        <end position="165"/>
    </location>
</feature>
<dbReference type="OrthoDB" id="8988083at2"/>
<reference evidence="2 3" key="1">
    <citation type="submission" date="2018-10" db="EMBL/GenBank/DDBJ databases">
        <title>Tessaracoccus antarcticuss sp. nov., isolated from sediment.</title>
        <authorList>
            <person name="Zhou L.Y."/>
            <person name="Du Z.J."/>
        </authorList>
    </citation>
    <scope>NUCLEOTIDE SEQUENCE [LARGE SCALE GENOMIC DNA]</scope>
    <source>
        <strain evidence="2 3">JDX10</strain>
    </source>
</reference>
<name>A0A3M0G246_9ACTN</name>
<dbReference type="EMBL" id="REFW01000003">
    <property type="protein sequence ID" value="RMB58855.1"/>
    <property type="molecule type" value="Genomic_DNA"/>
</dbReference>
<gene>
    <name evidence="2" type="ORF">EAX62_12080</name>
</gene>
<dbReference type="AlphaFoldDB" id="A0A3M0G246"/>
<accession>A0A3M0G246</accession>
<organism evidence="2 3">
    <name type="scientific">Tessaracoccus antarcticus</name>
    <dbReference type="NCBI Taxonomy" id="2479848"/>
    <lineage>
        <taxon>Bacteria</taxon>
        <taxon>Bacillati</taxon>
        <taxon>Actinomycetota</taxon>
        <taxon>Actinomycetes</taxon>
        <taxon>Propionibacteriales</taxon>
        <taxon>Propionibacteriaceae</taxon>
        <taxon>Tessaracoccus</taxon>
    </lineage>
</organism>
<evidence type="ECO:0000313" key="2">
    <source>
        <dbReference type="EMBL" id="RMB58855.1"/>
    </source>
</evidence>